<name>A0A3Q9HQL9_9FIRM</name>
<dbReference type="InterPro" id="IPR000601">
    <property type="entry name" value="PKD_dom"/>
</dbReference>
<keyword evidence="2" id="KW-1133">Transmembrane helix</keyword>
<evidence type="ECO:0000259" key="3">
    <source>
        <dbReference type="PROSITE" id="PS50093"/>
    </source>
</evidence>
<dbReference type="OrthoDB" id="3193440at2"/>
<sequence length="2785" mass="312769">MRIKVSFLIIILIVMGIFYIPIFAEETTVGDESIVEKSSEFKISENEGTIDSSEKSAENNGEEEEAEQEPIPLYELWQNMIANQKKLEFPEGEELIEKRTEFTKTFKQPGKEVLFLSSSPLHYKDENGEWQDIDTTLKKESNFLGLNFTGYEHSVKKNSLQVFFGNTLKKGIKLERKGYTLKIKLLDTRGTENEVNGNIKRYIDVWENVDVQYEVYAGVLKEYIILKDKNARNSFEFQIKTNKDMEISQIEEGLIFSDSETGEEIFRLDNPFVFDRNSLKPDFDNISLSYEQKKKTINLKVTISRDWLESNEREFPVVIDPTFLTVTVHVGSKSEKFTITKSQIISWSAMLDDEGLDIDYKFAIFYIMDSAGTKLVYLKTWDGPIYKSGDLYLIPDTYTVFVQSGDGCFYDDYYYTTTATLTFYDEATLIPKTPNDGIYREVQKFSWSYDDPQGFNQERIKLVIKDSSGNVVRTYYKESYSERSVEYNPELPTGLYKWSVIGYNGKIWSDYVSWNSFEIDRTPPAPSGGILNLNQNLNTVDGDLCKTIESAYKNETKLKATISWNQFIDMGASGLKEIHVEYKKNGESEWNLLTKTLQNNCTLEVDWNSIYQYRVRGVDEVDNTSAWYYSATFATPALPTEITDVSFNKNLATVEFKVHDQANAYKIRWKNTSDNNDNGETGWIEIPDNFTGDKYRYTILTENYKFSYGQVYEFSIATRNAVNDKNIFYFGALTVEVPNTPPVPPDLVSPRNGTYLKNSYVSFVGTKTTDPDGQQIEYKIRIQKRVQGLGWFGFTWMDYKTLYGYTGSVTLEDGHYRWRLEASDQIDTSYSDWWEFYVDTTGPIQPSFDLLSTDNESITATRDTGIKIHLTRYTGNYYNYPYPEDYARNNDVYYFKVTSNLDEPVIIYKSQLVDNTIEYTLTPVNGEHLITVTSYDIAGNYSSTTHSIIFDNQAPKTIEFTNPLDKYFSNSGTEVTFTWPAAIDQPSGTNSQIAKYIVMYERPESGISNTIETVRRSVTVNLNYNEEVKFKVRAVDGAGNKGNWSEVVWYSLPEPTSISGHTISINEVSPGVYQQEIKLNIKPAKCSYYQIYRENLTNPDEGVLISNKIYVNNSNTDTWTFIQKVDPHQQYKYYVKTYNPKDKFVKGYETIITIPNNPPAKPDVTISGLTNGYLTDKDKEITIKASSYDYDNDDLTYHYTVIEDGATIISKDSTNTSYYVSDLKEGSNYRIQVDVTDGISTVSSNTISFTVDTMGPEIIMTAPPLEYVASQEVVVEARDAVSGVATLTYQWGETGIAYPISSGSKISAPHGSNKLIVTAVDKAGNKSIAEEIYLVDKTAPEIDYVNIQAQKIDGNYYVTNNNEVYINFQFSDDLTTITSYKYGLLEEGQSLNSISLDQLPERSVAGLTVYTGEQRITGDLVDGKTYYPVIAVYNQVGRTTGLVKIEPGFTVDGSGPEISNLTVTGLKTTRTGTYLTDLATIGFAPTIVDTETGVERINYGITDIPGTEPTQWYDSFSNLKSNVELKEGKTYYFVVEAENRVGLSTRAYSEGFIVDTVGPEFTSIIGGKEIPNGSDTYVQRRNDYLEVTWTIEDISTISNYYYRVGTVPGSGNISQNFADADQSGWVAINSTDYEVNLLISEPGFTFEDGTYYITIKAVDEAGNETLATTNPIQINSKLPPVPTVNTDGIYVSEKDKIHFTVNMINPEQDIIGYRYRIIDRLGNQVVDWKYISTSESFVDIIETGDGNINLIDGKEYFIQVQVQYQDNTYTDSGWASVIIDSTPPTNLIIEYPDYASSEQLAVSWRAEEDFSRITYQAKVGTSAGANDILDWIQLGRKNQYIFEDLQILDGEIVYITIMAENSSGLSTTNVSGPIIIDNTPPPVPLVIDKGMYTNDNTKLTISWTWTQEDPESGTKEYQVALLKSREINDNIEWIPVTSDDKNYTFNQTLDHGSVYFVAVKAINNAGLSSIGISDGILVDITKPTPPTINDFGDYTDSLTTLKAEFVGAKDPESGLAAFYYSLGTFENPNLLVNNEEVSGTTIVGRDDLNLELGQVYFFEAIAKNGAGEVSALTISDGIMVIDGTQPQISQVLDGGDYSIDSEKLSFIWDVNDPTIPIDHYEYVLLTDLDEVVDDSKWMSTKAKRVDLTSTEVLGKRNGFADGSTYYLAVRVINKLNRPTGTVVSDGITVDSSPPEEPILDLDEYVNNNFKLKWNASDPHSGIKGYMYAVGTTRGGTDVTGGWREIDLTQLNESESSECIDRFVQLNLNHLDTYYLTVKAVNGVGLWSKPVMSHALIADLEPPTKPVVNVPGKYTTSREEILNISFSSSDSESGIVAYRYQVVDNTDLIGNLSTPIHMLNGSINEYTNNDLDITNLNLTEGGIYYVAIQTMDAMGQWSEIGYSEPIIVDTVAPDLSFASGEKELVTNDGTMVVEWTTNENGTVYYRLVRLNDDGTPAHNPDFKSMQVTAGSYSFDFTATEFGKYRYEIYQFDEAGNRTEIITKQVRYNFPPVVELYASSLTAFKGHTLTFSTDAFDPDGEVVKYYWTVGTESFKQTNGIDKNPGVLDFTFTEIGDYVIEITVEDNDGAQMSTSLTVTITNTLEGPLVLDEVWSGKMEMLGTVEVPYGITLKIEPGTVISFPANASLEVYGSIELQGSTDNPIVFTGIEWKGVEIYPSATILKITDVIFGQAERGLTLVGQNTQITNSVFKENVVGLHLYQSQATVTGCEFSNNIYFGIKEDESSGAVVRYSKFIGNGLSPYYDEEMTWIDVDQLNSLPENEGNIQE</sequence>
<dbReference type="SUPFAM" id="SSF49265">
    <property type="entry name" value="Fibronectin type III"/>
    <property type="match status" value="2"/>
</dbReference>
<dbReference type="RefSeq" id="WP_127016843.1">
    <property type="nucleotide sequence ID" value="NZ_CP016379.1"/>
</dbReference>
<keyword evidence="2" id="KW-0472">Membrane</keyword>
<evidence type="ECO:0000313" key="6">
    <source>
        <dbReference type="Proteomes" id="UP000267250"/>
    </source>
</evidence>
<dbReference type="InterPro" id="IPR003961">
    <property type="entry name" value="FN3_dom"/>
</dbReference>
<dbReference type="SUPFAM" id="SSF51126">
    <property type="entry name" value="Pectin lyase-like"/>
    <property type="match status" value="1"/>
</dbReference>
<keyword evidence="2" id="KW-0812">Transmembrane</keyword>
<feature type="transmembrane region" description="Helical" evidence="2">
    <location>
        <begin position="7"/>
        <end position="24"/>
    </location>
</feature>
<dbReference type="EMBL" id="CP016379">
    <property type="protein sequence ID" value="AZR73504.1"/>
    <property type="molecule type" value="Genomic_DNA"/>
</dbReference>
<dbReference type="Pfam" id="PF00801">
    <property type="entry name" value="PKD"/>
    <property type="match status" value="1"/>
</dbReference>
<dbReference type="PROSITE" id="PS50093">
    <property type="entry name" value="PKD"/>
    <property type="match status" value="1"/>
</dbReference>
<dbReference type="PANTHER" id="PTHR16897">
    <property type="entry name" value="OS10G0105400 PROTEIN"/>
    <property type="match status" value="1"/>
</dbReference>
<evidence type="ECO:0000256" key="1">
    <source>
        <dbReference type="SAM" id="MobiDB-lite"/>
    </source>
</evidence>
<gene>
    <name evidence="5" type="ORF">BBF96_08965</name>
</gene>
<dbReference type="CDD" id="cd00063">
    <property type="entry name" value="FN3"/>
    <property type="match status" value="1"/>
</dbReference>
<organism evidence="5 6">
    <name type="scientific">Anoxybacter fermentans</name>
    <dbReference type="NCBI Taxonomy" id="1323375"/>
    <lineage>
        <taxon>Bacteria</taxon>
        <taxon>Bacillati</taxon>
        <taxon>Bacillota</taxon>
        <taxon>Clostridia</taxon>
        <taxon>Halanaerobiales</taxon>
        <taxon>Anoxybacter</taxon>
    </lineage>
</organism>
<dbReference type="InterPro" id="IPR013783">
    <property type="entry name" value="Ig-like_fold"/>
</dbReference>
<dbReference type="PROSITE" id="PS50853">
    <property type="entry name" value="FN3"/>
    <property type="match status" value="3"/>
</dbReference>
<dbReference type="SUPFAM" id="SSF49299">
    <property type="entry name" value="PKD domain"/>
    <property type="match status" value="1"/>
</dbReference>
<evidence type="ECO:0000256" key="2">
    <source>
        <dbReference type="SAM" id="Phobius"/>
    </source>
</evidence>
<protein>
    <recommendedName>
        <fullName evidence="7">Fibronectin type-III domain-containing protein</fullName>
    </recommendedName>
</protein>
<dbReference type="InterPro" id="IPR011050">
    <property type="entry name" value="Pectin_lyase_fold/virulence"/>
</dbReference>
<dbReference type="Proteomes" id="UP000267250">
    <property type="component" value="Chromosome"/>
</dbReference>
<dbReference type="InterPro" id="IPR039448">
    <property type="entry name" value="Beta_helix"/>
</dbReference>
<accession>A0A3Q9HQL9</accession>
<feature type="region of interest" description="Disordered" evidence="1">
    <location>
        <begin position="45"/>
        <end position="69"/>
    </location>
</feature>
<evidence type="ECO:0008006" key="7">
    <source>
        <dbReference type="Google" id="ProtNLM"/>
    </source>
</evidence>
<keyword evidence="6" id="KW-1185">Reference proteome</keyword>
<dbReference type="PANTHER" id="PTHR16897:SF2">
    <property type="entry name" value="OS03G0226600 PROTEIN"/>
    <property type="match status" value="1"/>
</dbReference>
<dbReference type="InterPro" id="IPR035986">
    <property type="entry name" value="PKD_dom_sf"/>
</dbReference>
<dbReference type="Gene3D" id="2.60.40.10">
    <property type="entry name" value="Immunoglobulins"/>
    <property type="match status" value="4"/>
</dbReference>
<evidence type="ECO:0000259" key="4">
    <source>
        <dbReference type="PROSITE" id="PS50853"/>
    </source>
</evidence>
<feature type="domain" description="PKD" evidence="3">
    <location>
        <begin position="2510"/>
        <end position="2598"/>
    </location>
</feature>
<dbReference type="KEGG" id="aft:BBF96_08965"/>
<dbReference type="SMART" id="SM00060">
    <property type="entry name" value="FN3"/>
    <property type="match status" value="6"/>
</dbReference>
<reference evidence="5 6" key="1">
    <citation type="submission" date="2016-07" db="EMBL/GenBank/DDBJ databases">
        <title>Genome and transcriptome analysis of iron-reducing fermentative bacteria Anoxybacter fermentans.</title>
        <authorList>
            <person name="Zeng X."/>
            <person name="Shao Z."/>
        </authorList>
    </citation>
    <scope>NUCLEOTIDE SEQUENCE [LARGE SCALE GENOMIC DNA]</scope>
    <source>
        <strain evidence="5 6">DY22613</strain>
    </source>
</reference>
<dbReference type="Pfam" id="PF13229">
    <property type="entry name" value="Beta_helix"/>
    <property type="match status" value="1"/>
</dbReference>
<dbReference type="InterPro" id="IPR036116">
    <property type="entry name" value="FN3_sf"/>
</dbReference>
<feature type="domain" description="Fibronectin type-III" evidence="4">
    <location>
        <begin position="959"/>
        <end position="1055"/>
    </location>
</feature>
<feature type="domain" description="Fibronectin type-III" evidence="4">
    <location>
        <begin position="1881"/>
        <end position="1984"/>
    </location>
</feature>
<evidence type="ECO:0000313" key="5">
    <source>
        <dbReference type="EMBL" id="AZR73504.1"/>
    </source>
</evidence>
<feature type="domain" description="Fibronectin type-III" evidence="4">
    <location>
        <begin position="1158"/>
        <end position="1256"/>
    </location>
</feature>
<proteinExistence type="predicted"/>